<comment type="caution">
    <text evidence="1">The sequence shown here is derived from an EMBL/GenBank/DDBJ whole genome shotgun (WGS) entry which is preliminary data.</text>
</comment>
<dbReference type="STRING" id="1304275.C41B8_05458"/>
<evidence type="ECO:0000313" key="2">
    <source>
        <dbReference type="Proteomes" id="UP000028302"/>
    </source>
</evidence>
<keyword evidence="2" id="KW-1185">Reference proteome</keyword>
<gene>
    <name evidence="1" type="ORF">C41B8_05458</name>
</gene>
<dbReference type="Proteomes" id="UP000028302">
    <property type="component" value="Unassembled WGS sequence"/>
</dbReference>
<sequence length="187" mass="21226">MLGVYDNAAVTALSQRFDEWLPVHKDGEVIGWSLDADPEPIKRFSLSLLARAHWSTQRGFDVVDLGAQIGPIKRYCSADIDTRDDRRYPLLLARFDPSERIPGAELTIRTPQRFRFGDQGFNAYTTYLSGFHLMQITDGRASDEFAALTHESHNQIIAFRQSFDADEHIGGLIRLAVSMERARDQIQ</sequence>
<organism evidence="1 2">
    <name type="scientific">Salinisphaera hydrothermalis (strain C41B8)</name>
    <dbReference type="NCBI Taxonomy" id="1304275"/>
    <lineage>
        <taxon>Bacteria</taxon>
        <taxon>Pseudomonadati</taxon>
        <taxon>Pseudomonadota</taxon>
        <taxon>Gammaproteobacteria</taxon>
        <taxon>Salinisphaerales</taxon>
        <taxon>Salinisphaeraceae</taxon>
        <taxon>Salinisphaera</taxon>
    </lineage>
</organism>
<proteinExistence type="predicted"/>
<protein>
    <submittedName>
        <fullName evidence="1">Uncharacterized protein</fullName>
    </submittedName>
</protein>
<dbReference type="EMBL" id="APNK01000005">
    <property type="protein sequence ID" value="KEZ78323.1"/>
    <property type="molecule type" value="Genomic_DNA"/>
</dbReference>
<evidence type="ECO:0000313" key="1">
    <source>
        <dbReference type="EMBL" id="KEZ78323.1"/>
    </source>
</evidence>
<reference evidence="1 2" key="1">
    <citation type="submission" date="2013-03" db="EMBL/GenBank/DDBJ databases">
        <title>Salinisphaera hydrothermalis C41B8 Genome Sequencing.</title>
        <authorList>
            <person name="Li C."/>
            <person name="Lai Q."/>
            <person name="Shao Z."/>
        </authorList>
    </citation>
    <scope>NUCLEOTIDE SEQUENCE [LARGE SCALE GENOMIC DNA]</scope>
    <source>
        <strain evidence="1 2">C41B8</strain>
    </source>
</reference>
<accession>A0A084INN9</accession>
<name>A0A084INN9_SALHC</name>
<dbReference type="AlphaFoldDB" id="A0A084INN9"/>